<dbReference type="GO" id="GO:0000166">
    <property type="term" value="F:nucleotide binding"/>
    <property type="evidence" value="ECO:0007669"/>
    <property type="project" value="UniProtKB-KW"/>
</dbReference>
<dbReference type="EMBL" id="ATFC01000007">
    <property type="protein sequence ID" value="EPF47046.1"/>
    <property type="molecule type" value="Genomic_DNA"/>
</dbReference>
<proteinExistence type="predicted"/>
<comment type="caution">
    <text evidence="4">The sequence shown here is derived from an EMBL/GenBank/DDBJ whole genome shotgun (WGS) entry which is preliminary data.</text>
</comment>
<keyword evidence="5" id="KW-1185">Reference proteome</keyword>
<keyword evidence="2" id="KW-0143">Chaperone</keyword>
<dbReference type="GeneID" id="301462604"/>
<dbReference type="SMART" id="SM00833">
    <property type="entry name" value="CobW_C"/>
    <property type="match status" value="1"/>
</dbReference>
<dbReference type="RefSeq" id="WP_016518365.1">
    <property type="nucleotide sequence ID" value="NZ_KE332512.1"/>
</dbReference>
<reference evidence="4 5" key="1">
    <citation type="submission" date="2013-04" db="EMBL/GenBank/DDBJ databases">
        <title>The Genome Sequence of Treponema vincentii F0403.</title>
        <authorList>
            <consortium name="The Broad Institute Genomics Platform"/>
            <person name="Earl A."/>
            <person name="Ward D."/>
            <person name="Feldgarden M."/>
            <person name="Gevers D."/>
            <person name="Leonetti C."/>
            <person name="Izard J."/>
            <person name="Walker B."/>
            <person name="Young S."/>
            <person name="Zeng Q."/>
            <person name="Gargeya S."/>
            <person name="Fitzgerald M."/>
            <person name="Haas B."/>
            <person name="Abouelleil A."/>
            <person name="Allen A.W."/>
            <person name="Alvarado L."/>
            <person name="Arachchi H.M."/>
            <person name="Berlin A.M."/>
            <person name="Chapman S.B."/>
            <person name="Gainer-Dewar J."/>
            <person name="Goldberg J."/>
            <person name="Griggs A."/>
            <person name="Gujja S."/>
            <person name="Hansen M."/>
            <person name="Howarth C."/>
            <person name="Imamovic A."/>
            <person name="Ireland A."/>
            <person name="Larimer J."/>
            <person name="McCowan C."/>
            <person name="Murphy C."/>
            <person name="Pearson M."/>
            <person name="Poon T.W."/>
            <person name="Priest M."/>
            <person name="Roberts A."/>
            <person name="Saif S."/>
            <person name="Shea T."/>
            <person name="Sisk P."/>
            <person name="Sykes S."/>
            <person name="Wortman J."/>
            <person name="Nusbaum C."/>
            <person name="Birren B."/>
        </authorList>
    </citation>
    <scope>NUCLEOTIDE SEQUENCE [LARGE SCALE GENOMIC DNA]</scope>
    <source>
        <strain evidence="4 5">F0403</strain>
    </source>
</reference>
<dbReference type="Proteomes" id="UP000014605">
    <property type="component" value="Unassembled WGS sequence"/>
</dbReference>
<name>S3LBV4_9SPIR</name>
<protein>
    <recommendedName>
        <fullName evidence="3">CobW C-terminal domain-containing protein</fullName>
    </recommendedName>
</protein>
<evidence type="ECO:0000313" key="4">
    <source>
        <dbReference type="EMBL" id="EPF47046.1"/>
    </source>
</evidence>
<evidence type="ECO:0000259" key="3">
    <source>
        <dbReference type="SMART" id="SM00833"/>
    </source>
</evidence>
<dbReference type="HOGENOM" id="CLU_1427434_0_0_12"/>
<sequence>MCLPTILLLSKIENTPAEELGRITAILRTINPHAEILDTPYFNQPAEWWQKLLCTPLNTQRAIALPKKDHTPDLENISFTGVAVDTVNDLLELLTALLRGYFGTVYRAKGFTQIGGQWTKFDIVDRQYTVAVCDPMPESKAVIIGQKLDRERLRKAFTAAAPLSYRRYTADRSAEYVPKRGKFFQSSSVT</sequence>
<evidence type="ECO:0000256" key="1">
    <source>
        <dbReference type="ARBA" id="ARBA00022741"/>
    </source>
</evidence>
<dbReference type="Gene3D" id="3.30.1220.10">
    <property type="entry name" value="CobW-like, C-terminal domain"/>
    <property type="match status" value="1"/>
</dbReference>
<organism evidence="4 5">
    <name type="scientific">Treponema vincentii F0403</name>
    <dbReference type="NCBI Taxonomy" id="1125702"/>
    <lineage>
        <taxon>Bacteria</taxon>
        <taxon>Pseudomonadati</taxon>
        <taxon>Spirochaetota</taxon>
        <taxon>Spirochaetia</taxon>
        <taxon>Spirochaetales</taxon>
        <taxon>Treponemataceae</taxon>
        <taxon>Treponema</taxon>
    </lineage>
</organism>
<gene>
    <name evidence="4" type="ORF">HMPREF1222_00863</name>
</gene>
<feature type="domain" description="CobW C-terminal" evidence="3">
    <location>
        <begin position="79"/>
        <end position="161"/>
    </location>
</feature>
<evidence type="ECO:0000256" key="2">
    <source>
        <dbReference type="ARBA" id="ARBA00023186"/>
    </source>
</evidence>
<dbReference type="SUPFAM" id="SSF90002">
    <property type="entry name" value="Hypothetical protein YjiA, C-terminal domain"/>
    <property type="match status" value="1"/>
</dbReference>
<evidence type="ECO:0000313" key="5">
    <source>
        <dbReference type="Proteomes" id="UP000014605"/>
    </source>
</evidence>
<dbReference type="InterPro" id="IPR036627">
    <property type="entry name" value="CobW-likC_sf"/>
</dbReference>
<accession>S3LBV4</accession>
<keyword evidence="1" id="KW-0547">Nucleotide-binding</keyword>
<dbReference type="InterPro" id="IPR011629">
    <property type="entry name" value="CobW-like_C"/>
</dbReference>
<dbReference type="Pfam" id="PF07683">
    <property type="entry name" value="CobW_C"/>
    <property type="match status" value="1"/>
</dbReference>
<dbReference type="AlphaFoldDB" id="S3LBV4"/>